<dbReference type="AlphaFoldDB" id="A0A5K3FST5"/>
<evidence type="ECO:0000313" key="1">
    <source>
        <dbReference type="WBParaSite" id="MCU_011135-RA"/>
    </source>
</evidence>
<dbReference type="WBParaSite" id="MCU_011135-RA">
    <property type="protein sequence ID" value="MCU_011135-RA"/>
    <property type="gene ID" value="MCU_011135"/>
</dbReference>
<proteinExistence type="predicted"/>
<reference evidence="1" key="1">
    <citation type="submission" date="2019-11" db="UniProtKB">
        <authorList>
            <consortium name="WormBaseParasite"/>
        </authorList>
    </citation>
    <scope>IDENTIFICATION</scope>
</reference>
<organism evidence="1">
    <name type="scientific">Mesocestoides corti</name>
    <name type="common">Flatworm</name>
    <dbReference type="NCBI Taxonomy" id="53468"/>
    <lineage>
        <taxon>Eukaryota</taxon>
        <taxon>Metazoa</taxon>
        <taxon>Spiralia</taxon>
        <taxon>Lophotrochozoa</taxon>
        <taxon>Platyhelminthes</taxon>
        <taxon>Cestoda</taxon>
        <taxon>Eucestoda</taxon>
        <taxon>Cyclophyllidea</taxon>
        <taxon>Mesocestoididae</taxon>
        <taxon>Mesocestoides</taxon>
    </lineage>
</organism>
<protein>
    <submittedName>
        <fullName evidence="1">HEPN domain-containing protein</fullName>
    </submittedName>
</protein>
<accession>A0A5K3FST5</accession>
<name>A0A5K3FST5_MESCO</name>
<sequence length="75" mass="8515">MLDRFQSIRNQFNARLLATSNGEDADAIRAALQACKDADNALRFASCQLKESHSNHDTLFYLANLVYRQPREGRS</sequence>